<dbReference type="Pfam" id="PF00497">
    <property type="entry name" value="SBP_bac_3"/>
    <property type="match status" value="1"/>
</dbReference>
<accession>A0A7V8JPF1</accession>
<keyword evidence="1" id="KW-0732">Signal</keyword>
<reference evidence="4" key="1">
    <citation type="journal article" date="2020" name="MBio">
        <title>Horizontal gene transfer to a defensive symbiont with a reduced genome amongst a multipartite beetle microbiome.</title>
        <authorList>
            <person name="Waterworth S.C."/>
            <person name="Florez L.V."/>
            <person name="Rees E.R."/>
            <person name="Hertweck C."/>
            <person name="Kaltenpoth M."/>
            <person name="Kwan J.C."/>
        </authorList>
    </citation>
    <scope>NUCLEOTIDE SEQUENCE [LARGE SCALE GENOMIC DNA]</scope>
</reference>
<organism evidence="3 4">
    <name type="scientific">Paracidovorax wautersii</name>
    <dbReference type="NCBI Taxonomy" id="1177982"/>
    <lineage>
        <taxon>Bacteria</taxon>
        <taxon>Pseudomonadati</taxon>
        <taxon>Pseudomonadota</taxon>
        <taxon>Betaproteobacteria</taxon>
        <taxon>Burkholderiales</taxon>
        <taxon>Comamonadaceae</taxon>
        <taxon>Paracidovorax</taxon>
    </lineage>
</organism>
<dbReference type="Gene3D" id="3.40.190.10">
    <property type="entry name" value="Periplasmic binding protein-like II"/>
    <property type="match status" value="2"/>
</dbReference>
<evidence type="ECO:0000256" key="1">
    <source>
        <dbReference type="ARBA" id="ARBA00022729"/>
    </source>
</evidence>
<dbReference type="Proteomes" id="UP000461670">
    <property type="component" value="Unassembled WGS sequence"/>
</dbReference>
<dbReference type="PANTHER" id="PTHR35936">
    <property type="entry name" value="MEMBRANE-BOUND LYTIC MUREIN TRANSGLYCOSYLASE F"/>
    <property type="match status" value="1"/>
</dbReference>
<protein>
    <submittedName>
        <fullName evidence="3">ABC transporter glutamine-binding protein GlnH</fullName>
    </submittedName>
</protein>
<dbReference type="InterPro" id="IPR001638">
    <property type="entry name" value="Solute-binding_3/MltF_N"/>
</dbReference>
<feature type="domain" description="Solute-binding protein family 3/N-terminal" evidence="2">
    <location>
        <begin position="2"/>
        <end position="159"/>
    </location>
</feature>
<proteinExistence type="predicted"/>
<gene>
    <name evidence="3" type="primary">glnH_6</name>
    <name evidence="3" type="ORF">GAK30_02824</name>
</gene>
<comment type="caution">
    <text evidence="3">The sequence shown here is derived from an EMBL/GenBank/DDBJ whole genome shotgun (WGS) entry which is preliminary data.</text>
</comment>
<dbReference type="EMBL" id="WNDQ01000044">
    <property type="protein sequence ID" value="KAF1019952.1"/>
    <property type="molecule type" value="Genomic_DNA"/>
</dbReference>
<evidence type="ECO:0000313" key="3">
    <source>
        <dbReference type="EMBL" id="KAF1019952.1"/>
    </source>
</evidence>
<name>A0A7V8JPF1_9BURK</name>
<dbReference type="SMART" id="SM00062">
    <property type="entry name" value="PBPb"/>
    <property type="match status" value="1"/>
</dbReference>
<sequence>MISTLGKTAEREKVIDYAAAYSPYFQAVFAAKDMKIQSWTDLAGKSVSVVRGGMEDQELAKVVPAGVDVKRFEDNTATVAAFVAGQTQVIATSASVAAQMLSKNPRLNAEYKLLLKDSPNYVGVAKGEDALRAKVNSIIAEARAKGELDALSKKWLGRPAGDLPL</sequence>
<dbReference type="SUPFAM" id="SSF53850">
    <property type="entry name" value="Periplasmic binding protein-like II"/>
    <property type="match status" value="1"/>
</dbReference>
<evidence type="ECO:0000259" key="2">
    <source>
        <dbReference type="SMART" id="SM00062"/>
    </source>
</evidence>
<evidence type="ECO:0000313" key="4">
    <source>
        <dbReference type="Proteomes" id="UP000461670"/>
    </source>
</evidence>
<dbReference type="AlphaFoldDB" id="A0A7V8JPF1"/>
<dbReference type="PANTHER" id="PTHR35936:SF37">
    <property type="entry name" value="AMINO ACID ABC TRANSPORTER SUBSTRATE-BINDING PROTEIN"/>
    <property type="match status" value="1"/>
</dbReference>